<evidence type="ECO:0000256" key="2">
    <source>
        <dbReference type="SAM" id="MobiDB-lite"/>
    </source>
</evidence>
<dbReference type="AlphaFoldDB" id="A0A550C9D8"/>
<keyword evidence="5" id="KW-1185">Reference proteome</keyword>
<feature type="short sequence motif" description="TFG box" evidence="1">
    <location>
        <begin position="247"/>
        <end position="267"/>
    </location>
</feature>
<dbReference type="InterPro" id="IPR025768">
    <property type="entry name" value="TFG_box"/>
</dbReference>
<proteinExistence type="predicted"/>
<gene>
    <name evidence="4" type="ORF">BD626DRAFT_584461</name>
</gene>
<evidence type="ECO:0000313" key="5">
    <source>
        <dbReference type="Proteomes" id="UP000320762"/>
    </source>
</evidence>
<sequence length="415" mass="45017">MPKDTATSKMTRTASSVLHGIRKVAKLRYKNLKITSTFGKDALKQRVRDLCDTLDDLDVSQKRASEHDAAGISAEAFSTAELSEALPTIEATVKSVDTAALEPAKDDETITDPDLVAVKPLSLPPPVVKDIHTYQESTKSSPTSICLPSIASVLSCPASPSDFEAAELQAPHTLPSFGELTEGLHANEEDNDDHLALPLSVHNHPMGATAVSSPIHDETLPSFEGIEAPIEDALLTMGLNDGPQRPDRRAQRRVRRAADTDTFGVLPSSILATQQKAVKESFDAFVDAGGAVRNRAPRTVRNRGGPNYKRARPSKRRDFFDVVLNDSNDSEPISSPVVATYSESSSALGDLARYKLKRALPPLPSGSYVPEYSFETHPSWMRILTAAHLDNPHSPLYAMAYENSEDSDDSMDCSD</sequence>
<accession>A0A550C9D8</accession>
<name>A0A550C9D8_9AGAR</name>
<feature type="region of interest" description="Disordered" evidence="2">
    <location>
        <begin position="237"/>
        <end position="256"/>
    </location>
</feature>
<evidence type="ECO:0000313" key="4">
    <source>
        <dbReference type="EMBL" id="TRM61420.1"/>
    </source>
</evidence>
<dbReference type="Proteomes" id="UP000320762">
    <property type="component" value="Unassembled WGS sequence"/>
</dbReference>
<dbReference type="EMBL" id="VDMD01000016">
    <property type="protein sequence ID" value="TRM61420.1"/>
    <property type="molecule type" value="Genomic_DNA"/>
</dbReference>
<evidence type="ECO:0000259" key="3">
    <source>
        <dbReference type="PROSITE" id="PS51536"/>
    </source>
</evidence>
<evidence type="ECO:0000256" key="1">
    <source>
        <dbReference type="PROSITE-ProRule" id="PRU00869"/>
    </source>
</evidence>
<protein>
    <recommendedName>
        <fullName evidence="3">TFG box profile domain-containing protein</fullName>
    </recommendedName>
</protein>
<dbReference type="PROSITE" id="PS51536">
    <property type="entry name" value="TFG"/>
    <property type="match status" value="1"/>
</dbReference>
<reference evidence="4 5" key="1">
    <citation type="journal article" date="2019" name="New Phytol.">
        <title>Comparative genomics reveals unique wood-decay strategies and fruiting body development in the Schizophyllaceae.</title>
        <authorList>
            <person name="Almasi E."/>
            <person name="Sahu N."/>
            <person name="Krizsan K."/>
            <person name="Balint B."/>
            <person name="Kovacs G.M."/>
            <person name="Kiss B."/>
            <person name="Cseklye J."/>
            <person name="Drula E."/>
            <person name="Henrissat B."/>
            <person name="Nagy I."/>
            <person name="Chovatia M."/>
            <person name="Adam C."/>
            <person name="LaButti K."/>
            <person name="Lipzen A."/>
            <person name="Riley R."/>
            <person name="Grigoriev I.V."/>
            <person name="Nagy L.G."/>
        </authorList>
    </citation>
    <scope>NUCLEOTIDE SEQUENCE [LARGE SCALE GENOMIC DNA]</scope>
    <source>
        <strain evidence="4 5">NL-1724</strain>
    </source>
</reference>
<comment type="caution">
    <text evidence="4">The sequence shown here is derived from an EMBL/GenBank/DDBJ whole genome shotgun (WGS) entry which is preliminary data.</text>
</comment>
<organism evidence="4 5">
    <name type="scientific">Schizophyllum amplum</name>
    <dbReference type="NCBI Taxonomy" id="97359"/>
    <lineage>
        <taxon>Eukaryota</taxon>
        <taxon>Fungi</taxon>
        <taxon>Dikarya</taxon>
        <taxon>Basidiomycota</taxon>
        <taxon>Agaricomycotina</taxon>
        <taxon>Agaricomycetes</taxon>
        <taxon>Agaricomycetidae</taxon>
        <taxon>Agaricales</taxon>
        <taxon>Schizophyllaceae</taxon>
        <taxon>Schizophyllum</taxon>
    </lineage>
</organism>
<feature type="domain" description="TFG box profile" evidence="3">
    <location>
        <begin position="247"/>
        <end position="267"/>
    </location>
</feature>